<dbReference type="STRING" id="8496.A0A151MS06"/>
<protein>
    <recommendedName>
        <fullName evidence="2">ribonuclease H</fullName>
        <ecNumber evidence="2">3.1.26.4</ecNumber>
    </recommendedName>
</protein>
<dbReference type="Proteomes" id="UP000050525">
    <property type="component" value="Unassembled WGS sequence"/>
</dbReference>
<dbReference type="CDD" id="cd01647">
    <property type="entry name" value="RT_LTR"/>
    <property type="match status" value="1"/>
</dbReference>
<dbReference type="InterPro" id="IPR043128">
    <property type="entry name" value="Rev_trsase/Diguanyl_cyclase"/>
</dbReference>
<dbReference type="PANTHER" id="PTHR24559">
    <property type="entry name" value="TRANSPOSON TY3-I GAG-POL POLYPROTEIN"/>
    <property type="match status" value="1"/>
</dbReference>
<dbReference type="Gene3D" id="3.30.70.270">
    <property type="match status" value="1"/>
</dbReference>
<comment type="similarity">
    <text evidence="1">Belongs to the beta type-B retroviral polymerase family. HERV class-II K(HML-2) pol subfamily.</text>
</comment>
<dbReference type="InterPro" id="IPR053134">
    <property type="entry name" value="RNA-dir_DNA_polymerase"/>
</dbReference>
<evidence type="ECO:0000256" key="1">
    <source>
        <dbReference type="ARBA" id="ARBA00010879"/>
    </source>
</evidence>
<dbReference type="SUPFAM" id="SSF56672">
    <property type="entry name" value="DNA/RNA polymerases"/>
    <property type="match status" value="1"/>
</dbReference>
<dbReference type="Pfam" id="PF00078">
    <property type="entry name" value="RVT_1"/>
    <property type="match status" value="1"/>
</dbReference>
<feature type="domain" description="Reverse transcriptase" evidence="3">
    <location>
        <begin position="171"/>
        <end position="281"/>
    </location>
</feature>
<comment type="caution">
    <text evidence="4">The sequence shown here is derived from an EMBL/GenBank/DDBJ whole genome shotgun (WGS) entry which is preliminary data.</text>
</comment>
<evidence type="ECO:0000256" key="2">
    <source>
        <dbReference type="ARBA" id="ARBA00012180"/>
    </source>
</evidence>
<dbReference type="PANTHER" id="PTHR24559:SF454">
    <property type="entry name" value="RIBONUCLEASE H"/>
    <property type="match status" value="1"/>
</dbReference>
<keyword evidence="5" id="KW-1185">Reference proteome</keyword>
<evidence type="ECO:0000259" key="3">
    <source>
        <dbReference type="Pfam" id="PF00078"/>
    </source>
</evidence>
<dbReference type="AlphaFoldDB" id="A0A151MS06"/>
<evidence type="ECO:0000313" key="5">
    <source>
        <dbReference type="Proteomes" id="UP000050525"/>
    </source>
</evidence>
<dbReference type="GO" id="GO:0004523">
    <property type="term" value="F:RNA-DNA hybrid ribonuclease activity"/>
    <property type="evidence" value="ECO:0007669"/>
    <property type="project" value="UniProtKB-EC"/>
</dbReference>
<dbReference type="Gene3D" id="3.10.10.10">
    <property type="entry name" value="HIV Type 1 Reverse Transcriptase, subunit A, domain 1"/>
    <property type="match status" value="1"/>
</dbReference>
<evidence type="ECO:0000313" key="4">
    <source>
        <dbReference type="EMBL" id="KYO27311.1"/>
    </source>
</evidence>
<accession>A0A151MS06</accession>
<gene>
    <name evidence="4" type="ORF">Y1Q_0021238</name>
</gene>
<reference evidence="4 5" key="1">
    <citation type="journal article" date="2012" name="Genome Biol.">
        <title>Sequencing three crocodilian genomes to illuminate the evolution of archosaurs and amniotes.</title>
        <authorList>
            <person name="St John J.A."/>
            <person name="Braun E.L."/>
            <person name="Isberg S.R."/>
            <person name="Miles L.G."/>
            <person name="Chong A.Y."/>
            <person name="Gongora J."/>
            <person name="Dalzell P."/>
            <person name="Moran C."/>
            <person name="Bed'hom B."/>
            <person name="Abzhanov A."/>
            <person name="Burgess S.C."/>
            <person name="Cooksey A.M."/>
            <person name="Castoe T.A."/>
            <person name="Crawford N.G."/>
            <person name="Densmore L.D."/>
            <person name="Drew J.C."/>
            <person name="Edwards S.V."/>
            <person name="Faircloth B.C."/>
            <person name="Fujita M.K."/>
            <person name="Greenwold M.J."/>
            <person name="Hoffmann F.G."/>
            <person name="Howard J.M."/>
            <person name="Iguchi T."/>
            <person name="Janes D.E."/>
            <person name="Khan S.Y."/>
            <person name="Kohno S."/>
            <person name="de Koning A.J."/>
            <person name="Lance S.L."/>
            <person name="McCarthy F.M."/>
            <person name="McCormack J.E."/>
            <person name="Merchant M.E."/>
            <person name="Peterson D.G."/>
            <person name="Pollock D.D."/>
            <person name="Pourmand N."/>
            <person name="Raney B.J."/>
            <person name="Roessler K.A."/>
            <person name="Sanford J.R."/>
            <person name="Sawyer R.H."/>
            <person name="Schmidt C.J."/>
            <person name="Triplett E.W."/>
            <person name="Tuberville T.D."/>
            <person name="Venegas-Anaya M."/>
            <person name="Howard J.T."/>
            <person name="Jarvis E.D."/>
            <person name="Guillette L.J.Jr."/>
            <person name="Glenn T.C."/>
            <person name="Green R.E."/>
            <person name="Ray D.A."/>
        </authorList>
    </citation>
    <scope>NUCLEOTIDE SEQUENCE [LARGE SCALE GENOMIC DNA]</scope>
    <source>
        <strain evidence="4">KSC_2009_1</strain>
    </source>
</reference>
<sequence>MMKVAQDSLAEAQEKQCVWYDKKARLHTFEQGNKIMVFLPLKTDKLQAAWEGPHVILDKLDNVTYVVARSGKRPKTFHVNMLKPYFNKNDVVLWISSVEGSPEDPEEPVMYGDWDGEAGVEELFLPDHLPSQDKDKLLTALKDFGTVFSNKPGKMDLAVHSIDTGSHRPIQSKPYPLTRRMDTLLDHLGPAKVISTLNLSKGFWQMALDPDAIAKSAFTTPVELYEFTVLPFDMRNSPASFQRLINNLLQGCEQFAMAYINDIAIFSQDFESHLIHLTTVLGKI</sequence>
<dbReference type="EMBL" id="AKHW03005226">
    <property type="protein sequence ID" value="KYO27311.1"/>
    <property type="molecule type" value="Genomic_DNA"/>
</dbReference>
<dbReference type="EC" id="3.1.26.4" evidence="2"/>
<name>A0A151MS06_ALLMI</name>
<organism evidence="4 5">
    <name type="scientific">Alligator mississippiensis</name>
    <name type="common">American alligator</name>
    <dbReference type="NCBI Taxonomy" id="8496"/>
    <lineage>
        <taxon>Eukaryota</taxon>
        <taxon>Metazoa</taxon>
        <taxon>Chordata</taxon>
        <taxon>Craniata</taxon>
        <taxon>Vertebrata</taxon>
        <taxon>Euteleostomi</taxon>
        <taxon>Archelosauria</taxon>
        <taxon>Archosauria</taxon>
        <taxon>Crocodylia</taxon>
        <taxon>Alligatoridae</taxon>
        <taxon>Alligatorinae</taxon>
        <taxon>Alligator</taxon>
    </lineage>
</organism>
<dbReference type="InterPro" id="IPR043502">
    <property type="entry name" value="DNA/RNA_pol_sf"/>
</dbReference>
<dbReference type="InterPro" id="IPR000477">
    <property type="entry name" value="RT_dom"/>
</dbReference>
<proteinExistence type="inferred from homology"/>